<comment type="caution">
    <text evidence="2">The sequence shown here is derived from an EMBL/GenBank/DDBJ whole genome shotgun (WGS) entry which is preliminary data.</text>
</comment>
<accession>A0AAX6FE08</accession>
<dbReference type="EMBL" id="JANAVB010029815">
    <property type="protein sequence ID" value="KAJ6814398.1"/>
    <property type="molecule type" value="Genomic_DNA"/>
</dbReference>
<feature type="region of interest" description="Disordered" evidence="1">
    <location>
        <begin position="151"/>
        <end position="173"/>
    </location>
</feature>
<proteinExistence type="predicted"/>
<reference evidence="2" key="1">
    <citation type="journal article" date="2023" name="GigaByte">
        <title>Genome assembly of the bearded iris, Iris pallida Lam.</title>
        <authorList>
            <person name="Bruccoleri R.E."/>
            <person name="Oakeley E.J."/>
            <person name="Faust A.M.E."/>
            <person name="Altorfer M."/>
            <person name="Dessus-Babus S."/>
            <person name="Burckhardt D."/>
            <person name="Oertli M."/>
            <person name="Naumann U."/>
            <person name="Petersen F."/>
            <person name="Wong J."/>
        </authorList>
    </citation>
    <scope>NUCLEOTIDE SEQUENCE</scope>
    <source>
        <strain evidence="2">GSM-AAB239-AS_SAM_17_03QT</strain>
    </source>
</reference>
<dbReference type="PANTHER" id="PTHR33972:SF2">
    <property type="entry name" value="OS04G0606700 PROTEIN"/>
    <property type="match status" value="1"/>
</dbReference>
<feature type="compositionally biased region" description="Basic residues" evidence="1">
    <location>
        <begin position="156"/>
        <end position="166"/>
    </location>
</feature>
<name>A0AAX6FE08_IRIPA</name>
<sequence length="173" mass="19182">MAQILSQTLIRAPQAVTLIKSPTFLLSSRRSKSDRPPPPPELIEIDLGPESELGGTELEVEIHVGLRRLEDAIHGIVVRRSRPDWLPFVPGSSYWVPPMGRRAMGVIQLVGRMPMPSFGPPPLSEDETMSLTSFRGWPSSAYFLDGGDLPHPLPHSVKRKSSRKVKAQSDDEE</sequence>
<dbReference type="Proteomes" id="UP001140949">
    <property type="component" value="Unassembled WGS sequence"/>
</dbReference>
<protein>
    <submittedName>
        <fullName evidence="2">Uncharacterized protein</fullName>
    </submittedName>
</protein>
<dbReference type="AlphaFoldDB" id="A0AAX6FE08"/>
<reference evidence="2" key="2">
    <citation type="submission" date="2023-04" db="EMBL/GenBank/DDBJ databases">
        <authorList>
            <person name="Bruccoleri R.E."/>
            <person name="Oakeley E.J."/>
            <person name="Faust A.-M."/>
            <person name="Dessus-Babus S."/>
            <person name="Altorfer M."/>
            <person name="Burckhardt D."/>
            <person name="Oertli M."/>
            <person name="Naumann U."/>
            <person name="Petersen F."/>
            <person name="Wong J."/>
        </authorList>
    </citation>
    <scope>NUCLEOTIDE SEQUENCE</scope>
    <source>
        <strain evidence="2">GSM-AAB239-AS_SAM_17_03QT</strain>
        <tissue evidence="2">Leaf</tissue>
    </source>
</reference>
<gene>
    <name evidence="2" type="ORF">M6B38_139905</name>
</gene>
<evidence type="ECO:0000313" key="3">
    <source>
        <dbReference type="Proteomes" id="UP001140949"/>
    </source>
</evidence>
<evidence type="ECO:0000256" key="1">
    <source>
        <dbReference type="SAM" id="MobiDB-lite"/>
    </source>
</evidence>
<organism evidence="2 3">
    <name type="scientific">Iris pallida</name>
    <name type="common">Sweet iris</name>
    <dbReference type="NCBI Taxonomy" id="29817"/>
    <lineage>
        <taxon>Eukaryota</taxon>
        <taxon>Viridiplantae</taxon>
        <taxon>Streptophyta</taxon>
        <taxon>Embryophyta</taxon>
        <taxon>Tracheophyta</taxon>
        <taxon>Spermatophyta</taxon>
        <taxon>Magnoliopsida</taxon>
        <taxon>Liliopsida</taxon>
        <taxon>Asparagales</taxon>
        <taxon>Iridaceae</taxon>
        <taxon>Iridoideae</taxon>
        <taxon>Irideae</taxon>
        <taxon>Iris</taxon>
    </lineage>
</organism>
<evidence type="ECO:0000313" key="2">
    <source>
        <dbReference type="EMBL" id="KAJ6814398.1"/>
    </source>
</evidence>
<keyword evidence="3" id="KW-1185">Reference proteome</keyword>
<dbReference type="PANTHER" id="PTHR33972">
    <property type="entry name" value="EXPRESSED PROTEIN"/>
    <property type="match status" value="1"/>
</dbReference>